<dbReference type="PANTHER" id="PTHR11006">
    <property type="entry name" value="PROTEIN ARGININE N-METHYLTRANSFERASE"/>
    <property type="match status" value="1"/>
</dbReference>
<feature type="compositionally biased region" description="Acidic residues" evidence="7">
    <location>
        <begin position="32"/>
        <end position="56"/>
    </location>
</feature>
<name>A0AAN9IGC1_CLITE</name>
<dbReference type="PANTHER" id="PTHR11006:SF89">
    <property type="entry name" value="PROTEIN ARGININE N-METHYLTRANSFERASE 3-RELATED"/>
    <property type="match status" value="1"/>
</dbReference>
<evidence type="ECO:0000256" key="5">
    <source>
        <dbReference type="ARBA" id="ARBA00049303"/>
    </source>
</evidence>
<evidence type="ECO:0000256" key="6">
    <source>
        <dbReference type="PROSITE-ProRule" id="PRU01015"/>
    </source>
</evidence>
<dbReference type="AlphaFoldDB" id="A0AAN9IGC1"/>
<accession>A0AAN9IGC1</accession>
<evidence type="ECO:0000259" key="8">
    <source>
        <dbReference type="Pfam" id="PF12756"/>
    </source>
</evidence>
<organism evidence="11 12">
    <name type="scientific">Clitoria ternatea</name>
    <name type="common">Butterfly pea</name>
    <dbReference type="NCBI Taxonomy" id="43366"/>
    <lineage>
        <taxon>Eukaryota</taxon>
        <taxon>Viridiplantae</taxon>
        <taxon>Streptophyta</taxon>
        <taxon>Embryophyta</taxon>
        <taxon>Tracheophyta</taxon>
        <taxon>Spermatophyta</taxon>
        <taxon>Magnoliopsida</taxon>
        <taxon>eudicotyledons</taxon>
        <taxon>Gunneridae</taxon>
        <taxon>Pentapetalae</taxon>
        <taxon>rosids</taxon>
        <taxon>fabids</taxon>
        <taxon>Fabales</taxon>
        <taxon>Fabaceae</taxon>
        <taxon>Papilionoideae</taxon>
        <taxon>50 kb inversion clade</taxon>
        <taxon>NPAAA clade</taxon>
        <taxon>indigoferoid/millettioid clade</taxon>
        <taxon>Phaseoleae</taxon>
        <taxon>Clitoria</taxon>
    </lineage>
</organism>
<dbReference type="InterPro" id="IPR041698">
    <property type="entry name" value="Methyltransf_25"/>
</dbReference>
<keyword evidence="12" id="KW-1185">Reference proteome</keyword>
<comment type="catalytic activity">
    <reaction evidence="4">
        <text>L-arginyl-[protein] + 2 S-adenosyl-L-methionine = N(omega),N(omega)-dimethyl-L-arginyl-[protein] + 2 S-adenosyl-L-homocysteine + 2 H(+)</text>
        <dbReference type="Rhea" id="RHEA:48096"/>
        <dbReference type="Rhea" id="RHEA-COMP:10532"/>
        <dbReference type="Rhea" id="RHEA-COMP:11991"/>
        <dbReference type="ChEBI" id="CHEBI:15378"/>
        <dbReference type="ChEBI" id="CHEBI:29965"/>
        <dbReference type="ChEBI" id="CHEBI:57856"/>
        <dbReference type="ChEBI" id="CHEBI:59789"/>
        <dbReference type="ChEBI" id="CHEBI:61897"/>
        <dbReference type="EC" id="2.1.1.319"/>
    </reaction>
    <physiologicalReaction direction="left-to-right" evidence="4">
        <dbReference type="Rhea" id="RHEA:48097"/>
    </physiologicalReaction>
</comment>
<dbReference type="GO" id="GO:0035242">
    <property type="term" value="F:protein-arginine omega-N asymmetric methyltransferase activity"/>
    <property type="evidence" value="ECO:0007669"/>
    <property type="project" value="UniProtKB-EC"/>
</dbReference>
<evidence type="ECO:0000313" key="12">
    <source>
        <dbReference type="Proteomes" id="UP001359559"/>
    </source>
</evidence>
<keyword evidence="2 6" id="KW-0808">Transferase</keyword>
<reference evidence="11 12" key="1">
    <citation type="submission" date="2024-01" db="EMBL/GenBank/DDBJ databases">
        <title>The genomes of 5 underutilized Papilionoideae crops provide insights into root nodulation and disease resistance.</title>
        <authorList>
            <person name="Yuan L."/>
        </authorList>
    </citation>
    <scope>NUCLEOTIDE SEQUENCE [LARGE SCALE GENOMIC DNA]</scope>
    <source>
        <strain evidence="11">LY-2023</strain>
        <tissue evidence="11">Leaf</tissue>
    </source>
</reference>
<dbReference type="Gene3D" id="2.70.160.11">
    <property type="entry name" value="Hnrnp arginine n-methyltransferase1"/>
    <property type="match status" value="1"/>
</dbReference>
<dbReference type="GO" id="GO:0032259">
    <property type="term" value="P:methylation"/>
    <property type="evidence" value="ECO:0007669"/>
    <property type="project" value="UniProtKB-KW"/>
</dbReference>
<protein>
    <recommendedName>
        <fullName evidence="13">C2H2-type domain-containing protein</fullName>
    </recommendedName>
</protein>
<dbReference type="GO" id="GO:0042054">
    <property type="term" value="F:histone methyltransferase activity"/>
    <property type="evidence" value="ECO:0007669"/>
    <property type="project" value="TreeGrafter"/>
</dbReference>
<comment type="catalytic activity">
    <reaction evidence="5">
        <text>L-arginyl-[protein] + S-adenosyl-L-methionine = N(omega)-methyl-L-arginyl-[protein] + S-adenosyl-L-homocysteine + H(+)</text>
        <dbReference type="Rhea" id="RHEA:48100"/>
        <dbReference type="Rhea" id="RHEA-COMP:10532"/>
        <dbReference type="Rhea" id="RHEA-COMP:11990"/>
        <dbReference type="ChEBI" id="CHEBI:15378"/>
        <dbReference type="ChEBI" id="CHEBI:29965"/>
        <dbReference type="ChEBI" id="CHEBI:57856"/>
        <dbReference type="ChEBI" id="CHEBI:59789"/>
        <dbReference type="ChEBI" id="CHEBI:65280"/>
    </reaction>
    <physiologicalReaction direction="left-to-right" evidence="5">
        <dbReference type="Rhea" id="RHEA:48101"/>
    </physiologicalReaction>
</comment>
<feature type="region of interest" description="Disordered" evidence="7">
    <location>
        <begin position="28"/>
        <end position="56"/>
    </location>
</feature>
<gene>
    <name evidence="11" type="ORF">RJT34_27447</name>
</gene>
<dbReference type="GO" id="GO:0005634">
    <property type="term" value="C:nucleus"/>
    <property type="evidence" value="ECO:0007669"/>
    <property type="project" value="TreeGrafter"/>
</dbReference>
<dbReference type="CDD" id="cd02440">
    <property type="entry name" value="AdoMet_MTases"/>
    <property type="match status" value="1"/>
</dbReference>
<dbReference type="FunFam" id="3.40.50.150:FF:000016">
    <property type="entry name" value="Protein arginine N-methyltransferase 6"/>
    <property type="match status" value="1"/>
</dbReference>
<dbReference type="InterPro" id="IPR055135">
    <property type="entry name" value="PRMT_dom"/>
</dbReference>
<dbReference type="InterPro" id="IPR036236">
    <property type="entry name" value="Znf_C2H2_sf"/>
</dbReference>
<proteinExistence type="predicted"/>
<dbReference type="InterPro" id="IPR029063">
    <property type="entry name" value="SAM-dependent_MTases_sf"/>
</dbReference>
<dbReference type="SUPFAM" id="SSF53335">
    <property type="entry name" value="S-adenosyl-L-methionine-dependent methyltransferases"/>
    <property type="match status" value="1"/>
</dbReference>
<dbReference type="InterPro" id="IPR041661">
    <property type="entry name" value="ZN622/Rei1/Reh1_Znf-C2H2"/>
</dbReference>
<evidence type="ECO:0000259" key="10">
    <source>
        <dbReference type="Pfam" id="PF22528"/>
    </source>
</evidence>
<evidence type="ECO:0008006" key="13">
    <source>
        <dbReference type="Google" id="ProtNLM"/>
    </source>
</evidence>
<evidence type="ECO:0000256" key="1">
    <source>
        <dbReference type="ARBA" id="ARBA00022603"/>
    </source>
</evidence>
<feature type="domain" description="Methyltransferase" evidence="9">
    <location>
        <begin position="313"/>
        <end position="421"/>
    </location>
</feature>
<dbReference type="SUPFAM" id="SSF57667">
    <property type="entry name" value="beta-beta-alpha zinc fingers"/>
    <property type="match status" value="1"/>
</dbReference>
<dbReference type="PROSITE" id="PS51678">
    <property type="entry name" value="SAM_MT_PRMT"/>
    <property type="match status" value="1"/>
</dbReference>
<dbReference type="Pfam" id="PF12756">
    <property type="entry name" value="zf-C2H2_2"/>
    <property type="match status" value="1"/>
</dbReference>
<dbReference type="EMBL" id="JAYKXN010000007">
    <property type="protein sequence ID" value="KAK7271496.1"/>
    <property type="molecule type" value="Genomic_DNA"/>
</dbReference>
<dbReference type="InterPro" id="IPR025799">
    <property type="entry name" value="Arg_MeTrfase"/>
</dbReference>
<evidence type="ECO:0000256" key="3">
    <source>
        <dbReference type="ARBA" id="ARBA00022691"/>
    </source>
</evidence>
<evidence type="ECO:0000256" key="2">
    <source>
        <dbReference type="ARBA" id="ARBA00022679"/>
    </source>
</evidence>
<evidence type="ECO:0000256" key="7">
    <source>
        <dbReference type="SAM" id="MobiDB-lite"/>
    </source>
</evidence>
<keyword evidence="1 6" id="KW-0489">Methyltransferase</keyword>
<dbReference type="Pfam" id="PF22528">
    <property type="entry name" value="PRMT_C"/>
    <property type="match status" value="1"/>
</dbReference>
<dbReference type="Pfam" id="PF13649">
    <property type="entry name" value="Methyltransf_25"/>
    <property type="match status" value="1"/>
</dbReference>
<feature type="domain" description="Protein arginine N-methyltransferase" evidence="10">
    <location>
        <begin position="426"/>
        <end position="579"/>
    </location>
</feature>
<evidence type="ECO:0000259" key="9">
    <source>
        <dbReference type="Pfam" id="PF13649"/>
    </source>
</evidence>
<sequence>MPWHLFTTLMAFNAKQKQQLDEEEELYRMKEVDEDDEEEEEEEEEEQVWGDWEGDEGDSQSEFLCLFCDSNYASCASLFDHCASLHHFDFHAITDALNLDFYASFKLINYIRSQVAENRCWSCGLTCQSNHELQNHLHALTNFNDIKSLWNDDRYLKPFLQDDSLLYSFGECDEEGEDEQITHMDEDLMRNLMNTEEVFHDDQNAVKKVVVNEGEYEACRRKESASVSNHHLYCTSSSNKELINGSDKDPEDGHLMICSQNHVAKQIKKVNENYFGSYSSFGIHREMLSDKVRMDAYGQAILKNPSLLNGAVVMDVGCGTGILSLFAAKAGASRVIAVEASAKMAAVASQVAKDNGLWLSKSKRGVVEVVHGMVEEIDKTVELQPHSVDVLLSEWMGYCLLYESMLGSVLYARDQWLKPGGAILPDTATIHVAGFGKGATSLPFWENVYDFDMSCIGKELVIDAARIPIVDVVDSQDLVTSSAILQSFDLATMKPNDVDFTSTASLELKSSASENKETCLNSRTCCWCYGVVLWFETGFTSRFCGETSAVLSTSPYTPRTHWSQTILTFREPIAMGYGKEKWCKPEAIGTEVVPAAKIDLRVSIVRSTEHRSIDISLEVTGVGPDCQRRSWPAQFFSLQ</sequence>
<dbReference type="Gene3D" id="3.40.50.150">
    <property type="entry name" value="Vaccinia Virus protein VP39"/>
    <property type="match status" value="1"/>
</dbReference>
<feature type="domain" description="ZN622/Rei1/Reh1 zinc finger C2H2-type" evidence="8">
    <location>
        <begin position="65"/>
        <end position="138"/>
    </location>
</feature>
<keyword evidence="3 6" id="KW-0949">S-adenosyl-L-methionine</keyword>
<evidence type="ECO:0000256" key="4">
    <source>
        <dbReference type="ARBA" id="ARBA00047384"/>
    </source>
</evidence>
<evidence type="ECO:0000313" key="11">
    <source>
        <dbReference type="EMBL" id="KAK7271496.1"/>
    </source>
</evidence>
<comment type="caution">
    <text evidence="11">The sequence shown here is derived from an EMBL/GenBank/DDBJ whole genome shotgun (WGS) entry which is preliminary data.</text>
</comment>
<dbReference type="Proteomes" id="UP001359559">
    <property type="component" value="Unassembled WGS sequence"/>
</dbReference>